<accession>A0A9D0ZV28</accession>
<evidence type="ECO:0000313" key="3">
    <source>
        <dbReference type="Proteomes" id="UP000886886"/>
    </source>
</evidence>
<dbReference type="Pfam" id="PF00248">
    <property type="entry name" value="Aldo_ket_red"/>
    <property type="match status" value="1"/>
</dbReference>
<dbReference type="AlphaFoldDB" id="A0A9D0ZV28"/>
<dbReference type="PANTHER" id="PTHR43312:SF2">
    <property type="entry name" value="OXIDOREDUCTASE"/>
    <property type="match status" value="1"/>
</dbReference>
<dbReference type="PANTHER" id="PTHR43312">
    <property type="entry name" value="D-THREO-ALDOSE 1-DEHYDROGENASE"/>
    <property type="match status" value="1"/>
</dbReference>
<dbReference type="Gene3D" id="3.20.20.100">
    <property type="entry name" value="NADP-dependent oxidoreductase domain"/>
    <property type="match status" value="1"/>
</dbReference>
<dbReference type="InterPro" id="IPR023210">
    <property type="entry name" value="NADP_OxRdtase_dom"/>
</dbReference>
<reference evidence="2" key="2">
    <citation type="journal article" date="2021" name="PeerJ">
        <title>Extensive microbial diversity within the chicken gut microbiome revealed by metagenomics and culture.</title>
        <authorList>
            <person name="Gilroy R."/>
            <person name="Ravi A."/>
            <person name="Getino M."/>
            <person name="Pursley I."/>
            <person name="Horton D.L."/>
            <person name="Alikhan N.F."/>
            <person name="Baker D."/>
            <person name="Gharbi K."/>
            <person name="Hall N."/>
            <person name="Watson M."/>
            <person name="Adriaenssens E.M."/>
            <person name="Foster-Nyarko E."/>
            <person name="Jarju S."/>
            <person name="Secka A."/>
            <person name="Antonio M."/>
            <person name="Oren A."/>
            <person name="Chaudhuri R.R."/>
            <person name="La Ragione R."/>
            <person name="Hildebrand F."/>
            <person name="Pallen M.J."/>
        </authorList>
    </citation>
    <scope>NUCLEOTIDE SEQUENCE</scope>
    <source>
        <strain evidence="2">ChiSjej3B21-11622</strain>
    </source>
</reference>
<dbReference type="SUPFAM" id="SSF51430">
    <property type="entry name" value="NAD(P)-linked oxidoreductase"/>
    <property type="match status" value="1"/>
</dbReference>
<evidence type="ECO:0000313" key="2">
    <source>
        <dbReference type="EMBL" id="HIQ95950.1"/>
    </source>
</evidence>
<gene>
    <name evidence="2" type="ORF">IAB26_05240</name>
</gene>
<organism evidence="2 3">
    <name type="scientific">Candidatus Limivivens merdigallinarum</name>
    <dbReference type="NCBI Taxonomy" id="2840859"/>
    <lineage>
        <taxon>Bacteria</taxon>
        <taxon>Bacillati</taxon>
        <taxon>Bacillota</taxon>
        <taxon>Clostridia</taxon>
        <taxon>Lachnospirales</taxon>
        <taxon>Lachnospiraceae</taxon>
        <taxon>Lachnospiraceae incertae sedis</taxon>
        <taxon>Candidatus Limivivens</taxon>
    </lineage>
</organism>
<sequence>MQVQLNYYDWDQGTAKQQYEILRGYGIPVMVMEPVHGSMLANLPEECLQFLPKTGASPAAWALRFVMNLPGVAVVLSGMSDMRQTEENVNTAALEDKLTDEELSKLEKIS</sequence>
<feature type="domain" description="NADP-dependent oxidoreductase" evidence="1">
    <location>
        <begin position="3"/>
        <end position="109"/>
    </location>
</feature>
<evidence type="ECO:0000259" key="1">
    <source>
        <dbReference type="Pfam" id="PF00248"/>
    </source>
</evidence>
<dbReference type="EMBL" id="DVFT01000081">
    <property type="protein sequence ID" value="HIQ95950.1"/>
    <property type="molecule type" value="Genomic_DNA"/>
</dbReference>
<feature type="non-terminal residue" evidence="2">
    <location>
        <position position="110"/>
    </location>
</feature>
<proteinExistence type="predicted"/>
<dbReference type="Proteomes" id="UP000886886">
    <property type="component" value="Unassembled WGS sequence"/>
</dbReference>
<comment type="caution">
    <text evidence="2">The sequence shown here is derived from an EMBL/GenBank/DDBJ whole genome shotgun (WGS) entry which is preliminary data.</text>
</comment>
<protein>
    <submittedName>
        <fullName evidence="2">Aldo/keto reductase</fullName>
    </submittedName>
</protein>
<dbReference type="InterPro" id="IPR036812">
    <property type="entry name" value="NAD(P)_OxRdtase_dom_sf"/>
</dbReference>
<dbReference type="InterPro" id="IPR053135">
    <property type="entry name" value="AKR2_Oxidoreductase"/>
</dbReference>
<name>A0A9D0ZV28_9FIRM</name>
<reference evidence="2" key="1">
    <citation type="submission" date="2020-10" db="EMBL/GenBank/DDBJ databases">
        <authorList>
            <person name="Gilroy R."/>
        </authorList>
    </citation>
    <scope>NUCLEOTIDE SEQUENCE</scope>
    <source>
        <strain evidence="2">ChiSjej3B21-11622</strain>
    </source>
</reference>